<sequence>MATFYIILKITALLAVIIVSISGPKKKKVSPKTEMSGFAVNPNGYLEHFKKSPEYPQPVE</sequence>
<proteinExistence type="predicted"/>
<evidence type="ECO:0000313" key="3">
    <source>
        <dbReference type="Proteomes" id="UP000251402"/>
    </source>
</evidence>
<dbReference type="AlphaFoldDB" id="A0A5C1HZW9"/>
<dbReference type="KEGG" id="mrub:DEO27_014580"/>
<organism evidence="2 3">
    <name type="scientific">Mucilaginibacter rubeus</name>
    <dbReference type="NCBI Taxonomy" id="2027860"/>
    <lineage>
        <taxon>Bacteria</taxon>
        <taxon>Pseudomonadati</taxon>
        <taxon>Bacteroidota</taxon>
        <taxon>Sphingobacteriia</taxon>
        <taxon>Sphingobacteriales</taxon>
        <taxon>Sphingobacteriaceae</taxon>
        <taxon>Mucilaginibacter</taxon>
    </lineage>
</organism>
<accession>A0A5C1HZW9</accession>
<gene>
    <name evidence="2" type="ORF">DEO27_014580</name>
</gene>
<dbReference type="EMBL" id="CP043450">
    <property type="protein sequence ID" value="QEM11193.1"/>
    <property type="molecule type" value="Genomic_DNA"/>
</dbReference>
<evidence type="ECO:0000256" key="1">
    <source>
        <dbReference type="SAM" id="Phobius"/>
    </source>
</evidence>
<keyword evidence="1" id="KW-1133">Transmembrane helix</keyword>
<keyword evidence="3" id="KW-1185">Reference proteome</keyword>
<protein>
    <submittedName>
        <fullName evidence="2">Uncharacterized protein</fullName>
    </submittedName>
</protein>
<keyword evidence="1" id="KW-0472">Membrane</keyword>
<keyword evidence="1" id="KW-0812">Transmembrane</keyword>
<feature type="transmembrane region" description="Helical" evidence="1">
    <location>
        <begin position="6"/>
        <end position="23"/>
    </location>
</feature>
<dbReference type="RefSeq" id="WP_146750071.1">
    <property type="nucleotide sequence ID" value="NZ_CP043450.1"/>
</dbReference>
<dbReference type="OrthoDB" id="799510at2"/>
<evidence type="ECO:0000313" key="2">
    <source>
        <dbReference type="EMBL" id="QEM11193.1"/>
    </source>
</evidence>
<reference evidence="2" key="1">
    <citation type="submission" date="2019-08" db="EMBL/GenBank/DDBJ databases">
        <title>Comparative genome analysis confer to the adaptation heavy metal polluted environment.</title>
        <authorList>
            <person name="Li Y."/>
        </authorList>
    </citation>
    <scope>NUCLEOTIDE SEQUENCE [LARGE SCALE GENOMIC DNA]</scope>
    <source>
        <strain evidence="2">P1</strain>
    </source>
</reference>
<dbReference type="Proteomes" id="UP000251402">
    <property type="component" value="Chromosome"/>
</dbReference>
<name>A0A5C1HZW9_9SPHI</name>